<feature type="region of interest" description="Disordered" evidence="1">
    <location>
        <begin position="190"/>
        <end position="225"/>
    </location>
</feature>
<dbReference type="PROSITE" id="PS50020">
    <property type="entry name" value="WW_DOMAIN_2"/>
    <property type="match status" value="1"/>
</dbReference>
<dbReference type="SMART" id="SM00139">
    <property type="entry name" value="MyTH4"/>
    <property type="match status" value="1"/>
</dbReference>
<evidence type="ECO:0000313" key="5">
    <source>
        <dbReference type="EMBL" id="CAK8691465.1"/>
    </source>
</evidence>
<dbReference type="PROSITE" id="PS50238">
    <property type="entry name" value="RHOGAP"/>
    <property type="match status" value="1"/>
</dbReference>
<feature type="compositionally biased region" description="Polar residues" evidence="1">
    <location>
        <begin position="165"/>
        <end position="175"/>
    </location>
</feature>
<feature type="domain" description="Rho-GAP" evidence="3">
    <location>
        <begin position="504"/>
        <end position="692"/>
    </location>
</feature>
<feature type="domain" description="MyTH4" evidence="4">
    <location>
        <begin position="338"/>
        <end position="493"/>
    </location>
</feature>
<reference evidence="5 6" key="1">
    <citation type="submission" date="2024-02" db="EMBL/GenBank/DDBJ databases">
        <authorList>
            <person name="Daric V."/>
            <person name="Darras S."/>
        </authorList>
    </citation>
    <scope>NUCLEOTIDE SEQUENCE [LARGE SCALE GENOMIC DNA]</scope>
</reference>
<dbReference type="SUPFAM" id="SSF51045">
    <property type="entry name" value="WW domain"/>
    <property type="match status" value="1"/>
</dbReference>
<evidence type="ECO:0000259" key="4">
    <source>
        <dbReference type="PROSITE" id="PS51016"/>
    </source>
</evidence>
<feature type="compositionally biased region" description="Basic and acidic residues" evidence="1">
    <location>
        <begin position="211"/>
        <end position="222"/>
    </location>
</feature>
<feature type="domain" description="WW" evidence="2">
    <location>
        <begin position="42"/>
        <end position="75"/>
    </location>
</feature>
<dbReference type="InterPro" id="IPR000857">
    <property type="entry name" value="MyTH4_dom"/>
</dbReference>
<dbReference type="SMART" id="SM00324">
    <property type="entry name" value="RhoGAP"/>
    <property type="match status" value="1"/>
</dbReference>
<feature type="region of interest" description="Disordered" evidence="1">
    <location>
        <begin position="270"/>
        <end position="306"/>
    </location>
</feature>
<dbReference type="SUPFAM" id="SSF48350">
    <property type="entry name" value="GTPase activation domain, GAP"/>
    <property type="match status" value="1"/>
</dbReference>
<name>A0ABP0GIR3_CLALP</name>
<organism evidence="5 6">
    <name type="scientific">Clavelina lepadiformis</name>
    <name type="common">Light-bulb sea squirt</name>
    <name type="synonym">Ascidia lepadiformis</name>
    <dbReference type="NCBI Taxonomy" id="159417"/>
    <lineage>
        <taxon>Eukaryota</taxon>
        <taxon>Metazoa</taxon>
        <taxon>Chordata</taxon>
        <taxon>Tunicata</taxon>
        <taxon>Ascidiacea</taxon>
        <taxon>Aplousobranchia</taxon>
        <taxon>Clavelinidae</taxon>
        <taxon>Clavelina</taxon>
    </lineage>
</organism>
<dbReference type="Gene3D" id="1.10.555.10">
    <property type="entry name" value="Rho GTPase activation protein"/>
    <property type="match status" value="1"/>
</dbReference>
<dbReference type="PANTHER" id="PTHR45876">
    <property type="entry name" value="FI04035P"/>
    <property type="match status" value="1"/>
</dbReference>
<proteinExistence type="predicted"/>
<protein>
    <recommendedName>
        <fullName evidence="7">Rho GTPase-activating protein 39</fullName>
    </recommendedName>
</protein>
<feature type="compositionally biased region" description="Polar residues" evidence="1">
    <location>
        <begin position="118"/>
        <end position="129"/>
    </location>
</feature>
<sequence length="697" mass="79809">MIIMGLEWVEIVEPRTRERMYANLLTGECVWEPPPNVPIKHSTDEQWWELFDQKTSRFYYYNASSQRTVWHRPRGADIVSLAKLQTIKQQAANESPKNEKRDSKIRHRKSAGSRGSGIHNTSRGDSTESSDSDSAKRVQDVHKRRHRASGGKTLRNDSPAATADKGTSFSMSNPSYENVVLSNNLNKNKETHQNERGVPWSTDGHGSLDSSESKPKQAKLQDESSVDLHNATMPELRSNNDALSVSNYHVRSMSQDVLNPIAVQLRNPPKVCEEPERGSITKSQSFPQHSAPAKKDYRKSSKRPSEVKDIATFARSNLNVHKKGLLRKKITIHTMLSWTREPIRKPMIMTKQKQTKKEACETFKLIQAYMGDKKVKKTDLLAHDVITRGWQNAGLRDEIYIQLCRQTTANPRPESMEKGLELIAMCLAFFPPTIKFHSYLEGYICTHYELPDVQGVRVSQYAAVSHKRLNKIIQTGAKRGQKKPTRDEVAQSQYSIFNPSMFGNTLHEVMELQEEKYPDLRLPWIMTTLSDQVLKLNGHQTEGIFRVPGDIDEVNMLKVQIDQWNVPTTLHDPHVPGSLLKLWYRELEEPLIPSEFYESCVLSYNSPSTAIEVVQQLPEINRLCLSYLIRFLQVFSRPENSKVTKMDASNLAMVMAPNCLRCMSDDPRIIFENTRKEMSYIRTLVQNYDTSFMEEVV</sequence>
<comment type="caution">
    <text evidence="5">The sequence shown here is derived from an EMBL/GenBank/DDBJ whole genome shotgun (WGS) entry which is preliminary data.</text>
</comment>
<evidence type="ECO:0008006" key="7">
    <source>
        <dbReference type="Google" id="ProtNLM"/>
    </source>
</evidence>
<accession>A0ABP0GIR3</accession>
<feature type="compositionally biased region" description="Basic and acidic residues" evidence="1">
    <location>
        <begin position="293"/>
        <end position="306"/>
    </location>
</feature>
<gene>
    <name evidence="5" type="ORF">CVLEPA_LOCUS24170</name>
</gene>
<feature type="region of interest" description="Disordered" evidence="1">
    <location>
        <begin position="89"/>
        <end position="175"/>
    </location>
</feature>
<dbReference type="Gene3D" id="1.25.40.530">
    <property type="entry name" value="MyTH4 domain"/>
    <property type="match status" value="1"/>
</dbReference>
<dbReference type="InterPro" id="IPR008936">
    <property type="entry name" value="Rho_GTPase_activation_prot"/>
</dbReference>
<dbReference type="Proteomes" id="UP001642483">
    <property type="component" value="Unassembled WGS sequence"/>
</dbReference>
<evidence type="ECO:0000259" key="2">
    <source>
        <dbReference type="PROSITE" id="PS50020"/>
    </source>
</evidence>
<evidence type="ECO:0000259" key="3">
    <source>
        <dbReference type="PROSITE" id="PS50238"/>
    </source>
</evidence>
<dbReference type="InterPro" id="IPR038185">
    <property type="entry name" value="MyTH4_dom_sf"/>
</dbReference>
<dbReference type="CDD" id="cd04389">
    <property type="entry name" value="RhoGAP_KIAA1688"/>
    <property type="match status" value="1"/>
</dbReference>
<dbReference type="InterPro" id="IPR036020">
    <property type="entry name" value="WW_dom_sf"/>
</dbReference>
<dbReference type="PROSITE" id="PS51016">
    <property type="entry name" value="MYTH4"/>
    <property type="match status" value="1"/>
</dbReference>
<dbReference type="Pfam" id="PF00620">
    <property type="entry name" value="RhoGAP"/>
    <property type="match status" value="1"/>
</dbReference>
<evidence type="ECO:0000256" key="1">
    <source>
        <dbReference type="SAM" id="MobiDB-lite"/>
    </source>
</evidence>
<dbReference type="PANTHER" id="PTHR45876:SF8">
    <property type="entry name" value="FI04035P"/>
    <property type="match status" value="1"/>
</dbReference>
<dbReference type="EMBL" id="CAWYQH010000119">
    <property type="protein sequence ID" value="CAK8691465.1"/>
    <property type="molecule type" value="Genomic_DNA"/>
</dbReference>
<dbReference type="InterPro" id="IPR000198">
    <property type="entry name" value="RhoGAP_dom"/>
</dbReference>
<dbReference type="Gene3D" id="2.20.70.10">
    <property type="match status" value="1"/>
</dbReference>
<dbReference type="SMART" id="SM00456">
    <property type="entry name" value="WW"/>
    <property type="match status" value="2"/>
</dbReference>
<keyword evidence="6" id="KW-1185">Reference proteome</keyword>
<dbReference type="Pfam" id="PF00784">
    <property type="entry name" value="MyTH4"/>
    <property type="match status" value="1"/>
</dbReference>
<evidence type="ECO:0000313" key="6">
    <source>
        <dbReference type="Proteomes" id="UP001642483"/>
    </source>
</evidence>
<dbReference type="InterPro" id="IPR001202">
    <property type="entry name" value="WW_dom"/>
</dbReference>